<dbReference type="Pfam" id="PF00717">
    <property type="entry name" value="Peptidase_S24"/>
    <property type="match status" value="1"/>
</dbReference>
<accession>A0ABM5VLL0</accession>
<protein>
    <submittedName>
        <fullName evidence="2">Transcriptional regulator, XRE family</fullName>
    </submittedName>
</protein>
<reference evidence="3" key="1">
    <citation type="journal article" date="2015" name="PLoS ONE">
        <title>Complete Genome Sequence of Thermus aquaticus Y51MC23.</title>
        <authorList>
            <person name="Brumm P.J."/>
            <person name="Monsma S."/>
            <person name="Keough B."/>
            <person name="Jasinovica S."/>
            <person name="Ferguson E."/>
            <person name="Schoenfeld T."/>
            <person name="Lodes M."/>
            <person name="Mead D.A."/>
        </authorList>
    </citation>
    <scope>NUCLEOTIDE SEQUENCE [LARGE SCALE GENOMIC DNA]</scope>
    <source>
        <strain evidence="3">BAA-2747 / Y51MC23</strain>
    </source>
</reference>
<dbReference type="SUPFAM" id="SSF47413">
    <property type="entry name" value="lambda repressor-like DNA-binding domains"/>
    <property type="match status" value="1"/>
</dbReference>
<proteinExistence type="predicted"/>
<evidence type="ECO:0000313" key="2">
    <source>
        <dbReference type="EMBL" id="ALJ91050.1"/>
    </source>
</evidence>
<evidence type="ECO:0000313" key="3">
    <source>
        <dbReference type="Proteomes" id="UP000058660"/>
    </source>
</evidence>
<dbReference type="SMART" id="SM00530">
    <property type="entry name" value="HTH_XRE"/>
    <property type="match status" value="1"/>
</dbReference>
<dbReference type="Proteomes" id="UP000058660">
    <property type="component" value="Chromosome"/>
</dbReference>
<evidence type="ECO:0000259" key="1">
    <source>
        <dbReference type="PROSITE" id="PS50943"/>
    </source>
</evidence>
<dbReference type="Gene3D" id="2.10.109.10">
    <property type="entry name" value="Umud Fragment, subunit A"/>
    <property type="match status" value="1"/>
</dbReference>
<name>A0ABM5VLL0_THEA5</name>
<organism evidence="2 3">
    <name type="scientific">Thermus aquaticus (strain ATCC BAA-2747 / Y51MC23)</name>
    <dbReference type="NCBI Taxonomy" id="498848"/>
    <lineage>
        <taxon>Bacteria</taxon>
        <taxon>Thermotogati</taxon>
        <taxon>Deinococcota</taxon>
        <taxon>Deinococci</taxon>
        <taxon>Thermales</taxon>
        <taxon>Thermaceae</taxon>
        <taxon>Thermus</taxon>
    </lineage>
</organism>
<dbReference type="SUPFAM" id="SSF51306">
    <property type="entry name" value="LexA/Signal peptidase"/>
    <property type="match status" value="1"/>
</dbReference>
<dbReference type="EMBL" id="CP010822">
    <property type="protein sequence ID" value="ALJ91050.1"/>
    <property type="molecule type" value="Genomic_DNA"/>
</dbReference>
<dbReference type="CDD" id="cd00093">
    <property type="entry name" value="HTH_XRE"/>
    <property type="match status" value="1"/>
</dbReference>
<dbReference type="Gene3D" id="1.10.260.40">
    <property type="entry name" value="lambda repressor-like DNA-binding domains"/>
    <property type="match status" value="1"/>
</dbReference>
<gene>
    <name evidence="2" type="ORF">TO73_1206</name>
</gene>
<dbReference type="CDD" id="cd06529">
    <property type="entry name" value="S24_LexA-like"/>
    <property type="match status" value="1"/>
</dbReference>
<dbReference type="PROSITE" id="PS50943">
    <property type="entry name" value="HTH_CROC1"/>
    <property type="match status" value="1"/>
</dbReference>
<dbReference type="Pfam" id="PF01381">
    <property type="entry name" value="HTH_3"/>
    <property type="match status" value="1"/>
</dbReference>
<dbReference type="InterPro" id="IPR010982">
    <property type="entry name" value="Lambda_DNA-bd_dom_sf"/>
</dbReference>
<feature type="domain" description="HTH cro/C1-type" evidence="1">
    <location>
        <begin position="40"/>
        <end position="91"/>
    </location>
</feature>
<sequence length="233" mass="25778">MSTAGRNGRHETFWDKGKAELRGPFNDLILEKMREWGINSLEEFSRRVGIPRGTIYYLVRGRQTKAGTWVKPNIDTLVALSKALDVPLHELVYRLEPSAPGYEYRFEHHIPILGYVGGGPAQLEEIGDRTVPVRVKGSASHLVAFKVRGNSMCAGRRPVCDGDIIIVNTQDKGHPGAIVVARLDEDSYVVKKMGPDGTLYSTNPEEPNGPPVIPVDQVAEIVGRVVEVRSRLD</sequence>
<dbReference type="InterPro" id="IPR039418">
    <property type="entry name" value="LexA-like"/>
</dbReference>
<dbReference type="InterPro" id="IPR036286">
    <property type="entry name" value="LexA/Signal_pep-like_sf"/>
</dbReference>
<dbReference type="InterPro" id="IPR015927">
    <property type="entry name" value="Peptidase_S24_S26A/B/C"/>
</dbReference>
<dbReference type="InterPro" id="IPR001387">
    <property type="entry name" value="Cro/C1-type_HTH"/>
</dbReference>
<keyword evidence="3" id="KW-1185">Reference proteome</keyword>